<dbReference type="AlphaFoldDB" id="A0A2D0JW73"/>
<proteinExistence type="predicted"/>
<dbReference type="EMBL" id="NITZ01000001">
    <property type="protein sequence ID" value="PHM50603.1"/>
    <property type="molecule type" value="Genomic_DNA"/>
</dbReference>
<protein>
    <submittedName>
        <fullName evidence="1">Uncharacterized protein</fullName>
    </submittedName>
</protein>
<dbReference type="Proteomes" id="UP000221980">
    <property type="component" value="Unassembled WGS sequence"/>
</dbReference>
<evidence type="ECO:0000313" key="1">
    <source>
        <dbReference type="EMBL" id="PHM50603.1"/>
    </source>
</evidence>
<organism evidence="1 2">
    <name type="scientific">Xenorhabdus miraniensis</name>
    <dbReference type="NCBI Taxonomy" id="351674"/>
    <lineage>
        <taxon>Bacteria</taxon>
        <taxon>Pseudomonadati</taxon>
        <taxon>Pseudomonadota</taxon>
        <taxon>Gammaproteobacteria</taxon>
        <taxon>Enterobacterales</taxon>
        <taxon>Morganellaceae</taxon>
        <taxon>Xenorhabdus</taxon>
    </lineage>
</organism>
<evidence type="ECO:0000313" key="2">
    <source>
        <dbReference type="Proteomes" id="UP000221980"/>
    </source>
</evidence>
<comment type="caution">
    <text evidence="1">The sequence shown here is derived from an EMBL/GenBank/DDBJ whole genome shotgun (WGS) entry which is preliminary data.</text>
</comment>
<reference evidence="1 2" key="1">
    <citation type="journal article" date="2017" name="Nat. Microbiol.">
        <title>Natural product diversity associated with the nematode symbionts Photorhabdus and Xenorhabdus.</title>
        <authorList>
            <person name="Tobias N.J."/>
            <person name="Wolff H."/>
            <person name="Djahanschiri B."/>
            <person name="Grundmann F."/>
            <person name="Kronenwerth M."/>
            <person name="Shi Y.M."/>
            <person name="Simonyi S."/>
            <person name="Grun P."/>
            <person name="Shapiro-Ilan D."/>
            <person name="Pidot S.J."/>
            <person name="Stinear T.P."/>
            <person name="Ebersberger I."/>
            <person name="Bode H.B."/>
        </authorList>
    </citation>
    <scope>NUCLEOTIDE SEQUENCE [LARGE SCALE GENOMIC DNA]</scope>
    <source>
        <strain evidence="1 2">DSM 17902</strain>
    </source>
</reference>
<gene>
    <name evidence="1" type="ORF">Xmir_00005</name>
</gene>
<sequence length="30" mass="3664">MRFDYQRLIHKLAMSVAKIEKQIAPRFPLY</sequence>
<accession>A0A2D0JW73</accession>
<keyword evidence="2" id="KW-1185">Reference proteome</keyword>
<name>A0A2D0JW73_9GAMM</name>